<dbReference type="Gene3D" id="1.20.1070.10">
    <property type="entry name" value="Rhodopsin 7-helix transmembrane proteins"/>
    <property type="match status" value="1"/>
</dbReference>
<keyword evidence="3" id="KW-1185">Reference proteome</keyword>
<name>A0A443SCB7_9ACAR</name>
<feature type="transmembrane region" description="Helical" evidence="1">
    <location>
        <begin position="468"/>
        <end position="491"/>
    </location>
</feature>
<evidence type="ECO:0000256" key="1">
    <source>
        <dbReference type="SAM" id="Phobius"/>
    </source>
</evidence>
<dbReference type="OrthoDB" id="6425928at2759"/>
<dbReference type="EMBL" id="NCKV01003999">
    <property type="protein sequence ID" value="RWS25162.1"/>
    <property type="molecule type" value="Genomic_DNA"/>
</dbReference>
<evidence type="ECO:0000313" key="3">
    <source>
        <dbReference type="Proteomes" id="UP000288716"/>
    </source>
</evidence>
<feature type="transmembrane region" description="Helical" evidence="1">
    <location>
        <begin position="390"/>
        <end position="414"/>
    </location>
</feature>
<dbReference type="Proteomes" id="UP000288716">
    <property type="component" value="Unassembled WGS sequence"/>
</dbReference>
<organism evidence="2 3">
    <name type="scientific">Leptotrombidium deliense</name>
    <dbReference type="NCBI Taxonomy" id="299467"/>
    <lineage>
        <taxon>Eukaryota</taxon>
        <taxon>Metazoa</taxon>
        <taxon>Ecdysozoa</taxon>
        <taxon>Arthropoda</taxon>
        <taxon>Chelicerata</taxon>
        <taxon>Arachnida</taxon>
        <taxon>Acari</taxon>
        <taxon>Acariformes</taxon>
        <taxon>Trombidiformes</taxon>
        <taxon>Prostigmata</taxon>
        <taxon>Anystina</taxon>
        <taxon>Parasitengona</taxon>
        <taxon>Trombiculoidea</taxon>
        <taxon>Trombiculidae</taxon>
        <taxon>Leptotrombidium</taxon>
    </lineage>
</organism>
<feature type="transmembrane region" description="Helical" evidence="1">
    <location>
        <begin position="361"/>
        <end position="384"/>
    </location>
</feature>
<comment type="caution">
    <text evidence="2">The sequence shown here is derived from an EMBL/GenBank/DDBJ whole genome shotgun (WGS) entry which is preliminary data.</text>
</comment>
<sequence>MCASELYEDVEWKNTAVNTEDIEQCPPNFEVTNKTEGSIRVFEMQHSIWCQVRSESVSKNDDMSCRLKLGYESGKPSSIFQNLKDFINNRKLKHCEGEAVVQFVRKVCDYLQNTKPEKSELQSHAETMLDILSAILDHPNSVNKQSKHKLEKEQINAIDKLPVWLTDKVSVTFDSAPFKADLNLSKTQTYVADCVITVFYKNLALFLPKRFLVRREASETSFQLHSRLLTVALFYNQFISNIYGPKVTLFLNHHNIADTRDHLWKIACGIADFGDRIGFRTQHCETKIAHWSSSVTTCVCNLTGTYVLVLTSRAKHFTEMFYNNHDLTGIVGCAICTLFVLLSLVILVAESRCSINAIRSLKIQVCIALIGCNFSFIATLYPMVPNFQNHMYSLFLFFQMAVFSLQICFCAIIYSKIAHVSYTSVQQPECKLTFIGWVIPVSVEAATLAAQAVRGFPSNQWSLQYGTTYFYGTIITTGLMFTFHLFLYATIRVEFIRRRRVETTENIARIKAATAILNQSLVINCIFESAIIATISYVNIRNELLKQIFVASYVALGLFILICYSFCIYHDSKLTASCVIASENDKQKDVIYEMNHLHVNNASSQQIPNHAFQ</sequence>
<gene>
    <name evidence="2" type="ORF">B4U80_08925</name>
</gene>
<feature type="transmembrane region" description="Helical" evidence="1">
    <location>
        <begin position="327"/>
        <end position="349"/>
    </location>
</feature>
<protein>
    <submittedName>
        <fullName evidence="2">Uncharacterized protein</fullName>
    </submittedName>
</protein>
<dbReference type="AlphaFoldDB" id="A0A443SCB7"/>
<keyword evidence="1" id="KW-0472">Membrane</keyword>
<accession>A0A443SCB7</accession>
<evidence type="ECO:0000313" key="2">
    <source>
        <dbReference type="EMBL" id="RWS25162.1"/>
    </source>
</evidence>
<feature type="transmembrane region" description="Helical" evidence="1">
    <location>
        <begin position="434"/>
        <end position="456"/>
    </location>
</feature>
<keyword evidence="1" id="KW-0812">Transmembrane</keyword>
<keyword evidence="1" id="KW-1133">Transmembrane helix</keyword>
<feature type="transmembrane region" description="Helical" evidence="1">
    <location>
        <begin position="544"/>
        <end position="567"/>
    </location>
</feature>
<dbReference type="VEuPathDB" id="VectorBase:LDEU006878"/>
<reference evidence="2 3" key="1">
    <citation type="journal article" date="2018" name="Gigascience">
        <title>Genomes of trombidid mites reveal novel predicted allergens and laterally-transferred genes associated with secondary metabolism.</title>
        <authorList>
            <person name="Dong X."/>
            <person name="Chaisiri K."/>
            <person name="Xia D."/>
            <person name="Armstrong S.D."/>
            <person name="Fang Y."/>
            <person name="Donnelly M.J."/>
            <person name="Kadowaki T."/>
            <person name="McGarry J.W."/>
            <person name="Darby A.C."/>
            <person name="Makepeace B.L."/>
        </authorList>
    </citation>
    <scope>NUCLEOTIDE SEQUENCE [LARGE SCALE GENOMIC DNA]</scope>
    <source>
        <strain evidence="2">UoL-UT</strain>
    </source>
</reference>
<feature type="transmembrane region" description="Helical" evidence="1">
    <location>
        <begin position="512"/>
        <end position="538"/>
    </location>
</feature>
<proteinExistence type="predicted"/>